<evidence type="ECO:0008006" key="3">
    <source>
        <dbReference type="Google" id="ProtNLM"/>
    </source>
</evidence>
<evidence type="ECO:0000313" key="1">
    <source>
        <dbReference type="EMBL" id="BBF68568.1"/>
    </source>
</evidence>
<proteinExistence type="predicted"/>
<dbReference type="Pfam" id="PF12276">
    <property type="entry name" value="DUF3617"/>
    <property type="match status" value="1"/>
</dbReference>
<dbReference type="InterPro" id="IPR022061">
    <property type="entry name" value="DUF3617"/>
</dbReference>
<dbReference type="EMBL" id="AP018817">
    <property type="protein sequence ID" value="BBF68568.1"/>
    <property type="molecule type" value="Genomic_DNA"/>
</dbReference>
<evidence type="ECO:0000313" key="2">
    <source>
        <dbReference type="Proteomes" id="UP001059971"/>
    </source>
</evidence>
<dbReference type="Proteomes" id="UP001059971">
    <property type="component" value="Chromosome 1"/>
</dbReference>
<keyword evidence="2" id="KW-1185">Reference proteome</keyword>
<accession>A0ABN5W9J0</accession>
<reference evidence="1" key="1">
    <citation type="submission" date="2018-07" db="EMBL/GenBank/DDBJ databases">
        <title>Complete genome sequence of Sphingomonas bisphenolicum strain AO1, a bisphenol A degradative bacterium isolated from Japanese farm field.</title>
        <authorList>
            <person name="Murakami M."/>
            <person name="Koh M."/>
            <person name="Koba S."/>
            <person name="Matsumura Y."/>
        </authorList>
    </citation>
    <scope>NUCLEOTIDE SEQUENCE</scope>
    <source>
        <strain evidence="1">AO1</strain>
    </source>
</reference>
<protein>
    <recommendedName>
        <fullName evidence="3">DUF3617 domain-containing protein</fullName>
    </recommendedName>
</protein>
<dbReference type="PROSITE" id="PS51257">
    <property type="entry name" value="PROKAR_LIPOPROTEIN"/>
    <property type="match status" value="1"/>
</dbReference>
<gene>
    <name evidence="1" type="ORF">SBA_ch1_07680</name>
</gene>
<name>A0ABN5W9J0_9SPHN</name>
<dbReference type="RefSeq" id="WP_261936677.1">
    <property type="nucleotide sequence ID" value="NZ_AP018817.1"/>
</dbReference>
<sequence length="191" mass="20390">MRRTFLTLLLVTASVAACSDKPGDKPGDKTGEIAATDAMSKQEVKAQVDKVQLRPGQWEGRFTVKDLDLGNMPGAPANMKDQMKSAMNQTSLKYCVTPEQAANPSGEMFAGQENENCTYGGFEAKGGTVKGQVSCKSQGGTMNATMSGVYAPETYAMDMDMKMVGGPQGMTMAMTARSEGKWIADRCTQGE</sequence>
<organism evidence="1 2">
    <name type="scientific">Sphingomonas bisphenolicum</name>
    <dbReference type="NCBI Taxonomy" id="296544"/>
    <lineage>
        <taxon>Bacteria</taxon>
        <taxon>Pseudomonadati</taxon>
        <taxon>Pseudomonadota</taxon>
        <taxon>Alphaproteobacteria</taxon>
        <taxon>Sphingomonadales</taxon>
        <taxon>Sphingomonadaceae</taxon>
        <taxon>Sphingomonas</taxon>
    </lineage>
</organism>